<dbReference type="Gene3D" id="3.30.870.10">
    <property type="entry name" value="Endonuclease Chain A"/>
    <property type="match status" value="2"/>
</dbReference>
<dbReference type="InterPro" id="IPR001736">
    <property type="entry name" value="PLipase_D/transphosphatidylase"/>
</dbReference>
<accession>A0A444XAG9</accession>
<evidence type="ECO:0000256" key="3">
    <source>
        <dbReference type="ARBA" id="ARBA00022723"/>
    </source>
</evidence>
<evidence type="ECO:0000256" key="1">
    <source>
        <dbReference type="ARBA" id="ARBA00000798"/>
    </source>
</evidence>
<dbReference type="GO" id="GO:0009395">
    <property type="term" value="P:phospholipid catabolic process"/>
    <property type="evidence" value="ECO:0007669"/>
    <property type="project" value="TreeGrafter"/>
</dbReference>
<keyword evidence="5" id="KW-0378">Hydrolase</keyword>
<dbReference type="GO" id="GO:0046872">
    <property type="term" value="F:metal ion binding"/>
    <property type="evidence" value="ECO:0007669"/>
    <property type="project" value="UniProtKB-KW"/>
</dbReference>
<keyword evidence="11" id="KW-1185">Reference proteome</keyword>
<keyword evidence="3" id="KW-0479">Metal-binding</keyword>
<dbReference type="PANTHER" id="PTHR18896">
    <property type="entry name" value="PHOSPHOLIPASE D"/>
    <property type="match status" value="1"/>
</dbReference>
<keyword evidence="8" id="KW-0443">Lipid metabolism</keyword>
<gene>
    <name evidence="10" type="ORF">Ahy_B10g106334</name>
</gene>
<feature type="domain" description="PLD phosphodiesterase" evidence="9">
    <location>
        <begin position="263"/>
        <end position="301"/>
    </location>
</feature>
<keyword evidence="4" id="KW-0677">Repeat</keyword>
<dbReference type="Proteomes" id="UP000289738">
    <property type="component" value="Chromosome B10"/>
</dbReference>
<evidence type="ECO:0000256" key="8">
    <source>
        <dbReference type="ARBA" id="ARBA00023098"/>
    </source>
</evidence>
<dbReference type="InterPro" id="IPR024632">
    <property type="entry name" value="PLipase_D_C"/>
</dbReference>
<evidence type="ECO:0000256" key="7">
    <source>
        <dbReference type="ARBA" id="ARBA00022963"/>
    </source>
</evidence>
<evidence type="ECO:0000313" key="11">
    <source>
        <dbReference type="Proteomes" id="UP000289738"/>
    </source>
</evidence>
<comment type="catalytic activity">
    <reaction evidence="1">
        <text>a 1,2-diacyl-sn-glycero-3-phosphocholine + H2O = a 1,2-diacyl-sn-glycero-3-phosphate + choline + H(+)</text>
        <dbReference type="Rhea" id="RHEA:14445"/>
        <dbReference type="ChEBI" id="CHEBI:15354"/>
        <dbReference type="ChEBI" id="CHEBI:15377"/>
        <dbReference type="ChEBI" id="CHEBI:15378"/>
        <dbReference type="ChEBI" id="CHEBI:57643"/>
        <dbReference type="ChEBI" id="CHEBI:58608"/>
        <dbReference type="EC" id="3.1.4.4"/>
    </reaction>
</comment>
<dbReference type="AlphaFoldDB" id="A0A444XAG9"/>
<dbReference type="GO" id="GO:0004630">
    <property type="term" value="F:phospholipase D activity"/>
    <property type="evidence" value="ECO:0007669"/>
    <property type="project" value="UniProtKB-EC"/>
</dbReference>
<dbReference type="EC" id="3.1.4.4" evidence="2"/>
<evidence type="ECO:0000256" key="6">
    <source>
        <dbReference type="ARBA" id="ARBA00022837"/>
    </source>
</evidence>
<evidence type="ECO:0000256" key="5">
    <source>
        <dbReference type="ARBA" id="ARBA00022801"/>
    </source>
</evidence>
<dbReference type="PANTHER" id="PTHR18896:SF202">
    <property type="entry name" value="PHOSPHOLIPASE D ALPHA 3"/>
    <property type="match status" value="1"/>
</dbReference>
<sequence>MKSRHIPIEDFKNIDKWNMKFSFPCAHNASNVIFSIHCGKAPNGRRNSMLEAKVPCGEIINNNGQYQSEVPLIDPNSDTNDAEMHESLHMKLNFDEAFNNSKIGIERAFFQEVSDSYYPLRNGCKVTLYQDAHVPDDYVKKMVNAGLVNYEPQRCWEDIFDAINKAEHFIYIAGWSFYTDITLRRDPKRPKDGGEPKLGELLKRKANAGVKVVLLLWENKARSRWRILSPILDFFGAVNTHDKETQDYFKNTGVHCILSTRSFTYTHHQKMVVLDKELPSGESKKRGITSFLGGIDLCDGRYDTPSHPLFSTLNEHKEHGIDFYQPSIKGSRIQNGGPRQPWHDVHCQLEGPVALDVYKTFVQRCEKEGKQDILVPESAIKSLIDQTSSITNHSDDRETWNVQLLRSVDSRAISGLSETAYGNGDIIIDRSIQHAYIEAIRRSKNFIYIEHQYFIGSCFDWRAGKFNPKQLGCLHLIPKELSLKIVSKIEAGERFTVYVVLPMWPEGNPRSRVVQLMLDCQKRTIEMMYNDIIGALKKKNPAERFEEIRKHAQSYLAFFWLGNREAKTDAELQPISSPYRNFHYMNAQTSRRFMIYVHSKMMIVDDEYIINGSANINQRSMDGARDTEIAIGAYQPLYLAANQDGARGQIHHFRLSLWFEHLGRYEATFLNPESEDCISRVNQLAQDNWNEYKGETLGADLSGHLLRYPIDISPDGSITHDTDETSTFPDTDASILGNQALDDLPDNDTLLKLVERV</sequence>
<dbReference type="SUPFAM" id="SSF56024">
    <property type="entry name" value="Phospholipase D/nuclease"/>
    <property type="match status" value="2"/>
</dbReference>
<keyword evidence="7" id="KW-0442">Lipid degradation</keyword>
<dbReference type="SMART" id="SM00155">
    <property type="entry name" value="PLDc"/>
    <property type="match status" value="2"/>
</dbReference>
<comment type="caution">
    <text evidence="10">The sequence shown here is derived from an EMBL/GenBank/DDBJ whole genome shotgun (WGS) entry which is preliminary data.</text>
</comment>
<organism evidence="10 11">
    <name type="scientific">Arachis hypogaea</name>
    <name type="common">Peanut</name>
    <dbReference type="NCBI Taxonomy" id="3818"/>
    <lineage>
        <taxon>Eukaryota</taxon>
        <taxon>Viridiplantae</taxon>
        <taxon>Streptophyta</taxon>
        <taxon>Embryophyta</taxon>
        <taxon>Tracheophyta</taxon>
        <taxon>Spermatophyta</taxon>
        <taxon>Magnoliopsida</taxon>
        <taxon>eudicotyledons</taxon>
        <taxon>Gunneridae</taxon>
        <taxon>Pentapetalae</taxon>
        <taxon>rosids</taxon>
        <taxon>fabids</taxon>
        <taxon>Fabales</taxon>
        <taxon>Fabaceae</taxon>
        <taxon>Papilionoideae</taxon>
        <taxon>50 kb inversion clade</taxon>
        <taxon>dalbergioids sensu lato</taxon>
        <taxon>Dalbergieae</taxon>
        <taxon>Pterocarpus clade</taxon>
        <taxon>Arachis</taxon>
    </lineage>
</organism>
<dbReference type="Pfam" id="PF12357">
    <property type="entry name" value="PLD_C"/>
    <property type="match status" value="1"/>
</dbReference>
<evidence type="ECO:0000256" key="2">
    <source>
        <dbReference type="ARBA" id="ARBA00012027"/>
    </source>
</evidence>
<reference evidence="10 11" key="1">
    <citation type="submission" date="2019-01" db="EMBL/GenBank/DDBJ databases">
        <title>Sequencing of cultivated peanut Arachis hypogaea provides insights into genome evolution and oil improvement.</title>
        <authorList>
            <person name="Chen X."/>
        </authorList>
    </citation>
    <scope>NUCLEOTIDE SEQUENCE [LARGE SCALE GENOMIC DNA]</scope>
    <source>
        <strain evidence="11">cv. Fuhuasheng</strain>
        <tissue evidence="10">Leaves</tissue>
    </source>
</reference>
<dbReference type="PROSITE" id="PS50035">
    <property type="entry name" value="PLD"/>
    <property type="match status" value="2"/>
</dbReference>
<dbReference type="STRING" id="3818.A0A444XAG9"/>
<protein>
    <recommendedName>
        <fullName evidence="2">phospholipase D</fullName>
        <ecNumber evidence="2">3.1.4.4</ecNumber>
    </recommendedName>
</protein>
<evidence type="ECO:0000313" key="10">
    <source>
        <dbReference type="EMBL" id="RYQ86697.1"/>
    </source>
</evidence>
<proteinExistence type="predicted"/>
<dbReference type="Pfam" id="PF00614">
    <property type="entry name" value="PLDc"/>
    <property type="match status" value="2"/>
</dbReference>
<dbReference type="GO" id="GO:0005886">
    <property type="term" value="C:plasma membrane"/>
    <property type="evidence" value="ECO:0007669"/>
    <property type="project" value="TreeGrafter"/>
</dbReference>
<keyword evidence="6" id="KW-0106">Calcium</keyword>
<dbReference type="EMBL" id="SDMP01000020">
    <property type="protein sequence ID" value="RYQ86697.1"/>
    <property type="molecule type" value="Genomic_DNA"/>
</dbReference>
<evidence type="ECO:0000256" key="4">
    <source>
        <dbReference type="ARBA" id="ARBA00022737"/>
    </source>
</evidence>
<evidence type="ECO:0000259" key="9">
    <source>
        <dbReference type="PROSITE" id="PS50035"/>
    </source>
</evidence>
<name>A0A444XAG9_ARAHY</name>
<dbReference type="InterPro" id="IPR015679">
    <property type="entry name" value="PLipase_D_fam"/>
</dbReference>
<feature type="domain" description="PLD phosphodiesterase" evidence="9">
    <location>
        <begin position="593"/>
        <end position="620"/>
    </location>
</feature>